<dbReference type="InterPro" id="IPR000719">
    <property type="entry name" value="Prot_kinase_dom"/>
</dbReference>
<dbReference type="InterPro" id="IPR011009">
    <property type="entry name" value="Kinase-like_dom_sf"/>
</dbReference>
<dbReference type="GO" id="GO:0004674">
    <property type="term" value="F:protein serine/threonine kinase activity"/>
    <property type="evidence" value="ECO:0007669"/>
    <property type="project" value="TreeGrafter"/>
</dbReference>
<dbReference type="Gene3D" id="1.10.510.10">
    <property type="entry name" value="Transferase(Phosphotransferase) domain 1"/>
    <property type="match status" value="1"/>
</dbReference>
<evidence type="ECO:0000259" key="1">
    <source>
        <dbReference type="PROSITE" id="PS50011"/>
    </source>
</evidence>
<organism evidence="2">
    <name type="scientific">Tetraselmis sp. GSL018</name>
    <dbReference type="NCBI Taxonomy" id="582737"/>
    <lineage>
        <taxon>Eukaryota</taxon>
        <taxon>Viridiplantae</taxon>
        <taxon>Chlorophyta</taxon>
        <taxon>core chlorophytes</taxon>
        <taxon>Chlorodendrophyceae</taxon>
        <taxon>Chlorodendrales</taxon>
        <taxon>Chlorodendraceae</taxon>
        <taxon>Tetraselmis</taxon>
    </lineage>
</organism>
<dbReference type="CDD" id="cd13999">
    <property type="entry name" value="STKc_MAP3K-like"/>
    <property type="match status" value="1"/>
</dbReference>
<dbReference type="SMART" id="SM00220">
    <property type="entry name" value="S_TKc"/>
    <property type="match status" value="1"/>
</dbReference>
<keyword evidence="2" id="KW-0808">Transferase</keyword>
<accession>A0A061QRQ1</accession>
<sequence>MGQGRSRFAAVTSGGQLISKRVQSSPATLNVPESVDVDAVSSFVLAASAVVHSVQAERGSSCVYCSSQGLQFARTLELFRAVTDESWELLTQTSLFHKGHVPVSHDELDVMRLRVDAFMPYIECFQMYSIIAERLLRMIAAVLEPLQQTYCGNTVSAFLLFLCFKEYNGRERAMISASISGGGSFQSSNAYALMVKIKGAQQALANSFLLIAPREIASTFQAACMPPHEVAMLSERISTSREAAEESMKELTAEQWFRVMTERMNKLEGVQNAIIESLHKQVGASHSLTKVLASHVMMDWEKTLHEANRTFSARARSSSASSTPPLPVEPIGSSHVDITSAMDNGQVHRVVLREQIGEGMAGPIFKGEMDGALVAVKLCKTVDVTGQDVEDKADILREFVREVSVISVMRHPNIVQFVGSSLSPPRYAMVLEYMDGGTLWSVLRKAPSTVGFFNLSIQVARGLQYIHDVAGLMHRDLKSPNLLLSSMGELKIADFGLCCLGDVGQQNQIMEIGTLRWMAPEILLHQAYSKSADIYSLGVILWELLTKQVPFVELQHGADLHKPMMIHVAEEKLRPRFPAKTPTAIRELIQSCWHPVPSMRPPASLVVHRIEVLQSSMKDSERAFLQQQHSVKGMEPFSTAMTA</sequence>
<dbReference type="AlphaFoldDB" id="A0A061QRQ1"/>
<dbReference type="Gene3D" id="3.30.200.20">
    <property type="entry name" value="Phosphorylase Kinase, domain 1"/>
    <property type="match status" value="1"/>
</dbReference>
<dbReference type="PROSITE" id="PS50011">
    <property type="entry name" value="PROTEIN_KINASE_DOM"/>
    <property type="match status" value="1"/>
</dbReference>
<keyword evidence="2" id="KW-0418">Kinase</keyword>
<gene>
    <name evidence="2" type="ORF">TSPGSL018_20863</name>
</gene>
<protein>
    <submittedName>
        <fullName evidence="2">Tkl protein kinase</fullName>
    </submittedName>
</protein>
<dbReference type="EMBL" id="GBEZ01023535">
    <property type="protein sequence ID" value="JAC63357.1"/>
    <property type="molecule type" value="Transcribed_RNA"/>
</dbReference>
<dbReference type="InterPro" id="IPR008271">
    <property type="entry name" value="Ser/Thr_kinase_AS"/>
</dbReference>
<dbReference type="PROSITE" id="PS00108">
    <property type="entry name" value="PROTEIN_KINASE_ST"/>
    <property type="match status" value="1"/>
</dbReference>
<dbReference type="InterPro" id="IPR051681">
    <property type="entry name" value="Ser/Thr_Kinases-Pseudokinases"/>
</dbReference>
<dbReference type="SUPFAM" id="SSF56112">
    <property type="entry name" value="Protein kinase-like (PK-like)"/>
    <property type="match status" value="1"/>
</dbReference>
<dbReference type="GO" id="GO:0005524">
    <property type="term" value="F:ATP binding"/>
    <property type="evidence" value="ECO:0007669"/>
    <property type="project" value="InterPro"/>
</dbReference>
<evidence type="ECO:0000313" key="2">
    <source>
        <dbReference type="EMBL" id="JAC63357.1"/>
    </source>
</evidence>
<dbReference type="PANTHER" id="PTHR44329">
    <property type="entry name" value="SERINE/THREONINE-PROTEIN KINASE TNNI3K-RELATED"/>
    <property type="match status" value="1"/>
</dbReference>
<proteinExistence type="predicted"/>
<dbReference type="InterPro" id="IPR013587">
    <property type="entry name" value="Nitrate/nitrite_sensing"/>
</dbReference>
<dbReference type="Pfam" id="PF00069">
    <property type="entry name" value="Pkinase"/>
    <property type="match status" value="1"/>
</dbReference>
<reference evidence="2" key="1">
    <citation type="submission" date="2014-05" db="EMBL/GenBank/DDBJ databases">
        <title>The transcriptome of the halophilic microalga Tetraselmis sp. GSL018 isolated from the Great Salt Lake, Utah.</title>
        <authorList>
            <person name="Jinkerson R.E."/>
            <person name="D'Adamo S."/>
            <person name="Posewitz M.C."/>
        </authorList>
    </citation>
    <scope>NUCLEOTIDE SEQUENCE</scope>
    <source>
        <strain evidence="2">GSL018</strain>
    </source>
</reference>
<name>A0A061QRQ1_9CHLO</name>
<dbReference type="Pfam" id="PF08376">
    <property type="entry name" value="NIT"/>
    <property type="match status" value="1"/>
</dbReference>
<feature type="domain" description="Protein kinase" evidence="1">
    <location>
        <begin position="350"/>
        <end position="613"/>
    </location>
</feature>